<dbReference type="PANTHER" id="PTHR47158:SF1">
    <property type="entry name" value="OS08G0239000 PROTEIN"/>
    <property type="match status" value="1"/>
</dbReference>
<dbReference type="Proteomes" id="UP001417504">
    <property type="component" value="Unassembled WGS sequence"/>
</dbReference>
<dbReference type="EMBL" id="JBBNAE010000007">
    <property type="protein sequence ID" value="KAK9109697.1"/>
    <property type="molecule type" value="Genomic_DNA"/>
</dbReference>
<reference evidence="1 2" key="1">
    <citation type="submission" date="2024-01" db="EMBL/GenBank/DDBJ databases">
        <title>Genome assemblies of Stephania.</title>
        <authorList>
            <person name="Yang L."/>
        </authorList>
    </citation>
    <scope>NUCLEOTIDE SEQUENCE [LARGE SCALE GENOMIC DNA]</scope>
    <source>
        <strain evidence="1">QJT</strain>
        <tissue evidence="1">Leaf</tissue>
    </source>
</reference>
<protein>
    <submittedName>
        <fullName evidence="1">Uncharacterized protein</fullName>
    </submittedName>
</protein>
<keyword evidence="2" id="KW-1185">Reference proteome</keyword>
<name>A0AAP0I6R2_9MAGN</name>
<evidence type="ECO:0000313" key="1">
    <source>
        <dbReference type="EMBL" id="KAK9109697.1"/>
    </source>
</evidence>
<gene>
    <name evidence="1" type="ORF">Sjap_017757</name>
</gene>
<dbReference type="AlphaFoldDB" id="A0AAP0I6R2"/>
<sequence length="112" mass="12882">MQLRTNFCSTFFHNRVVAMSFVAPSLPHEQRFSLYFDLFFVQLKSSLDYNIESMRNAEAPMGFVSNRHVSILQVASSTYSQGKSRLEVAKRQAVVYSPYESKVKSVMDVKSR</sequence>
<evidence type="ECO:0000313" key="2">
    <source>
        <dbReference type="Proteomes" id="UP001417504"/>
    </source>
</evidence>
<dbReference type="PANTHER" id="PTHR47158">
    <property type="entry name" value="OS08G0239000 PROTEIN"/>
    <property type="match status" value="1"/>
</dbReference>
<proteinExistence type="predicted"/>
<accession>A0AAP0I6R2</accession>
<comment type="caution">
    <text evidence="1">The sequence shown here is derived from an EMBL/GenBank/DDBJ whole genome shotgun (WGS) entry which is preliminary data.</text>
</comment>
<organism evidence="1 2">
    <name type="scientific">Stephania japonica</name>
    <dbReference type="NCBI Taxonomy" id="461633"/>
    <lineage>
        <taxon>Eukaryota</taxon>
        <taxon>Viridiplantae</taxon>
        <taxon>Streptophyta</taxon>
        <taxon>Embryophyta</taxon>
        <taxon>Tracheophyta</taxon>
        <taxon>Spermatophyta</taxon>
        <taxon>Magnoliopsida</taxon>
        <taxon>Ranunculales</taxon>
        <taxon>Menispermaceae</taxon>
        <taxon>Menispermoideae</taxon>
        <taxon>Cissampelideae</taxon>
        <taxon>Stephania</taxon>
    </lineage>
</organism>